<dbReference type="Pfam" id="PF02423">
    <property type="entry name" value="OCD_Mu_crystall"/>
    <property type="match status" value="1"/>
</dbReference>
<sequence length="333" mass="33973">MVLFLTDEEVRGVLDLPSLAPVVEEALVKQANGEVERPERPHYPVGAGLDSPEPLGTGLAMPAYVHGGEYFATKLVGVHEGNEARGLPTIHAQIVLADARTGRPVSYMDGGHVTNARTGCIGGLAVRALAIEPVKLGVIGAGAQARWQTRAVAALADVERVSVYSPSESKRECAATLRDEGLDASAVDSAADAVRDATVVVTATTSTDPVFPADALAPGALVVAVGAYEPGMQELEPATFDRAARVFADVPAEAATVGDVAATTLTESDLLPLAALFEGTALEGTAVDGGAGRRSDDEIVVVESVGSAVLDVAAASTAFEAAREAGVGTDLPS</sequence>
<organism evidence="1 2">
    <name type="scientific">Halorarum salinum</name>
    <dbReference type="NCBI Taxonomy" id="2743089"/>
    <lineage>
        <taxon>Archaea</taxon>
        <taxon>Methanobacteriati</taxon>
        <taxon>Methanobacteriota</taxon>
        <taxon>Stenosarchaea group</taxon>
        <taxon>Halobacteria</taxon>
        <taxon>Halobacteriales</taxon>
        <taxon>Haloferacaceae</taxon>
        <taxon>Halorarum</taxon>
    </lineage>
</organism>
<dbReference type="Gene3D" id="3.30.1780.10">
    <property type="entry name" value="ornithine cyclodeaminase, domain 1"/>
    <property type="match status" value="1"/>
</dbReference>
<keyword evidence="2" id="KW-1185">Reference proteome</keyword>
<dbReference type="InterPro" id="IPR023401">
    <property type="entry name" value="ODC_N"/>
</dbReference>
<dbReference type="KEGG" id="halu:HUG12_01175"/>
<dbReference type="RefSeq" id="WP_179267021.1">
    <property type="nucleotide sequence ID" value="NZ_CP058579.1"/>
</dbReference>
<evidence type="ECO:0000313" key="2">
    <source>
        <dbReference type="Proteomes" id="UP000509626"/>
    </source>
</evidence>
<dbReference type="OrthoDB" id="214116at2157"/>
<dbReference type="GeneID" id="56036028"/>
<dbReference type="EMBL" id="CP058579">
    <property type="protein sequence ID" value="QLG60435.1"/>
    <property type="molecule type" value="Genomic_DNA"/>
</dbReference>
<dbReference type="AlphaFoldDB" id="A0A7D5L8W6"/>
<dbReference type="PIRSF" id="PIRSF001439">
    <property type="entry name" value="CryM"/>
    <property type="match status" value="1"/>
</dbReference>
<reference evidence="1 2" key="1">
    <citation type="submission" date="2020-06" db="EMBL/GenBank/DDBJ databases">
        <title>NJ-3-1, isolated from saline soil.</title>
        <authorList>
            <person name="Cui H.L."/>
            <person name="Shi X."/>
        </authorList>
    </citation>
    <scope>NUCLEOTIDE SEQUENCE [LARGE SCALE GENOMIC DNA]</scope>
    <source>
        <strain evidence="1 2">NJ-3-1</strain>
    </source>
</reference>
<name>A0A7D5L8W6_9EURY</name>
<dbReference type="Gene3D" id="3.40.50.720">
    <property type="entry name" value="NAD(P)-binding Rossmann-like Domain"/>
    <property type="match status" value="1"/>
</dbReference>
<dbReference type="InterPro" id="IPR036291">
    <property type="entry name" value="NAD(P)-bd_dom_sf"/>
</dbReference>
<dbReference type="SUPFAM" id="SSF51735">
    <property type="entry name" value="NAD(P)-binding Rossmann-fold domains"/>
    <property type="match status" value="1"/>
</dbReference>
<protein>
    <submittedName>
        <fullName evidence="1">Ornithine cyclodeaminase family protein</fullName>
    </submittedName>
</protein>
<dbReference type="Proteomes" id="UP000509626">
    <property type="component" value="Chromosome"/>
</dbReference>
<dbReference type="GO" id="GO:0005737">
    <property type="term" value="C:cytoplasm"/>
    <property type="evidence" value="ECO:0007669"/>
    <property type="project" value="TreeGrafter"/>
</dbReference>
<dbReference type="PANTHER" id="PTHR13812:SF19">
    <property type="entry name" value="KETIMINE REDUCTASE MU-CRYSTALLIN"/>
    <property type="match status" value="1"/>
</dbReference>
<proteinExistence type="predicted"/>
<gene>
    <name evidence="1" type="ORF">HUG12_01175</name>
</gene>
<accession>A0A7D5L8W6</accession>
<dbReference type="PANTHER" id="PTHR13812">
    <property type="entry name" value="KETIMINE REDUCTASE MU-CRYSTALLIN"/>
    <property type="match status" value="1"/>
</dbReference>
<dbReference type="InterPro" id="IPR003462">
    <property type="entry name" value="ODC_Mu_crystall"/>
</dbReference>
<evidence type="ECO:0000313" key="1">
    <source>
        <dbReference type="EMBL" id="QLG60435.1"/>
    </source>
</evidence>